<dbReference type="Proteomes" id="UP001597480">
    <property type="component" value="Unassembled WGS sequence"/>
</dbReference>
<sequence length="226" mass="26193">MKTIAKLMVCLLLLSSIEARPATAAPPIFGIIRAAVVKAIKAMDLKIQKLQNKTIWLQNAQKEIENTLSKVKLDEISDWTKKQKELYQEYYDELKAVKSIITQYQRIRDITDKQARLLSEYQRAWQLFQQDAHFTADELDYMEEVYGGILAESLSNMEMIFMIIESYTTSMSDAQRLELINEAADQIDRNYDDLSRFNGQNVLLSLQRAKSSKDVEQLRRLYGSVH</sequence>
<comment type="caution">
    <text evidence="2">The sequence shown here is derived from an EMBL/GenBank/DDBJ whole genome shotgun (WGS) entry which is preliminary data.</text>
</comment>
<accession>A0ABW5NUW3</accession>
<feature type="signal peptide" evidence="1">
    <location>
        <begin position="1"/>
        <end position="24"/>
    </location>
</feature>
<evidence type="ECO:0000313" key="2">
    <source>
        <dbReference type="EMBL" id="MFD2602659.1"/>
    </source>
</evidence>
<keyword evidence="3" id="KW-1185">Reference proteome</keyword>
<proteinExistence type="predicted"/>
<dbReference type="EMBL" id="JBHUMD010000026">
    <property type="protein sequence ID" value="MFD2602659.1"/>
    <property type="molecule type" value="Genomic_DNA"/>
</dbReference>
<evidence type="ECO:0000313" key="3">
    <source>
        <dbReference type="Proteomes" id="UP001597480"/>
    </source>
</evidence>
<keyword evidence="1" id="KW-0732">Signal</keyword>
<name>A0ABW5NUW3_9FLAO</name>
<evidence type="ECO:0000256" key="1">
    <source>
        <dbReference type="SAM" id="SignalP"/>
    </source>
</evidence>
<reference evidence="3" key="1">
    <citation type="journal article" date="2019" name="Int. J. Syst. Evol. Microbiol.">
        <title>The Global Catalogue of Microorganisms (GCM) 10K type strain sequencing project: providing services to taxonomists for standard genome sequencing and annotation.</title>
        <authorList>
            <consortium name="The Broad Institute Genomics Platform"/>
            <consortium name="The Broad Institute Genome Sequencing Center for Infectious Disease"/>
            <person name="Wu L."/>
            <person name="Ma J."/>
        </authorList>
    </citation>
    <scope>NUCLEOTIDE SEQUENCE [LARGE SCALE GENOMIC DNA]</scope>
    <source>
        <strain evidence="3">KCTC 42107</strain>
    </source>
</reference>
<dbReference type="RefSeq" id="WP_379821087.1">
    <property type="nucleotide sequence ID" value="NZ_JBHUMD010000026.1"/>
</dbReference>
<protein>
    <submittedName>
        <fullName evidence="2">Conjugal transfer protein TraI</fullName>
    </submittedName>
</protein>
<gene>
    <name evidence="2" type="ORF">ACFSR3_11375</name>
</gene>
<organism evidence="2 3">
    <name type="scientific">Flavobacterium suzhouense</name>
    <dbReference type="NCBI Taxonomy" id="1529638"/>
    <lineage>
        <taxon>Bacteria</taxon>
        <taxon>Pseudomonadati</taxon>
        <taxon>Bacteroidota</taxon>
        <taxon>Flavobacteriia</taxon>
        <taxon>Flavobacteriales</taxon>
        <taxon>Flavobacteriaceae</taxon>
        <taxon>Flavobacterium</taxon>
    </lineage>
</organism>
<feature type="chain" id="PRO_5047266675" evidence="1">
    <location>
        <begin position="25"/>
        <end position="226"/>
    </location>
</feature>